<organism evidence="2 3">
    <name type="scientific">Datura stramonium</name>
    <name type="common">Jimsonweed</name>
    <name type="synonym">Common thornapple</name>
    <dbReference type="NCBI Taxonomy" id="4076"/>
    <lineage>
        <taxon>Eukaryota</taxon>
        <taxon>Viridiplantae</taxon>
        <taxon>Streptophyta</taxon>
        <taxon>Embryophyta</taxon>
        <taxon>Tracheophyta</taxon>
        <taxon>Spermatophyta</taxon>
        <taxon>Magnoliopsida</taxon>
        <taxon>eudicotyledons</taxon>
        <taxon>Gunneridae</taxon>
        <taxon>Pentapetalae</taxon>
        <taxon>asterids</taxon>
        <taxon>lamiids</taxon>
        <taxon>Solanales</taxon>
        <taxon>Solanaceae</taxon>
        <taxon>Solanoideae</taxon>
        <taxon>Datureae</taxon>
        <taxon>Datura</taxon>
    </lineage>
</organism>
<dbReference type="Proteomes" id="UP000823775">
    <property type="component" value="Unassembled WGS sequence"/>
</dbReference>
<name>A0ABS8WUN9_DATST</name>
<evidence type="ECO:0000313" key="3">
    <source>
        <dbReference type="Proteomes" id="UP000823775"/>
    </source>
</evidence>
<sequence>GKARHLKTQGPSGHDVVPTIRKDRRDNSLHDVKFEARIWLDLGESSQLIKRKAVQKATSMPYPSLISMFLPMGQLPLFRALEKPVRADSIPLVTKTYKHGEI</sequence>
<feature type="region of interest" description="Disordered" evidence="1">
    <location>
        <begin position="1"/>
        <end position="21"/>
    </location>
</feature>
<feature type="non-terminal residue" evidence="2">
    <location>
        <position position="1"/>
    </location>
</feature>
<evidence type="ECO:0000313" key="2">
    <source>
        <dbReference type="EMBL" id="MCE3216664.1"/>
    </source>
</evidence>
<proteinExistence type="predicted"/>
<gene>
    <name evidence="2" type="ORF">HAX54_007366</name>
</gene>
<accession>A0ABS8WUN9</accession>
<keyword evidence="3" id="KW-1185">Reference proteome</keyword>
<evidence type="ECO:0000256" key="1">
    <source>
        <dbReference type="SAM" id="MobiDB-lite"/>
    </source>
</evidence>
<dbReference type="EMBL" id="JACEIK010013789">
    <property type="protein sequence ID" value="MCE3216664.1"/>
    <property type="molecule type" value="Genomic_DNA"/>
</dbReference>
<comment type="caution">
    <text evidence="2">The sequence shown here is derived from an EMBL/GenBank/DDBJ whole genome shotgun (WGS) entry which is preliminary data.</text>
</comment>
<protein>
    <submittedName>
        <fullName evidence="2">Uncharacterized protein</fullName>
    </submittedName>
</protein>
<reference evidence="2 3" key="1">
    <citation type="journal article" date="2021" name="BMC Genomics">
        <title>Datura genome reveals duplications of psychoactive alkaloid biosynthetic genes and high mutation rate following tissue culture.</title>
        <authorList>
            <person name="Rajewski A."/>
            <person name="Carter-House D."/>
            <person name="Stajich J."/>
            <person name="Litt A."/>
        </authorList>
    </citation>
    <scope>NUCLEOTIDE SEQUENCE [LARGE SCALE GENOMIC DNA]</scope>
    <source>
        <strain evidence="2">AR-01</strain>
    </source>
</reference>